<accession>A0ABW4JM03</accession>
<evidence type="ECO:0000313" key="1">
    <source>
        <dbReference type="EMBL" id="MFD1676593.1"/>
    </source>
</evidence>
<protein>
    <submittedName>
        <fullName evidence="1">Uncharacterized protein</fullName>
    </submittedName>
</protein>
<keyword evidence="2" id="KW-1185">Reference proteome</keyword>
<sequence length="57" mass="6304">MDKGAMKTALAEYLVPLTADSILQELNTLKLDRYVKRLSTGRTLSFVNVCKSSVKSV</sequence>
<reference evidence="2" key="1">
    <citation type="journal article" date="2019" name="Int. J. Syst. Evol. Microbiol.">
        <title>The Global Catalogue of Microorganisms (GCM) 10K type strain sequencing project: providing services to taxonomists for standard genome sequencing and annotation.</title>
        <authorList>
            <consortium name="The Broad Institute Genomics Platform"/>
            <consortium name="The Broad Institute Genome Sequencing Center for Infectious Disease"/>
            <person name="Wu L."/>
            <person name="Ma J."/>
        </authorList>
    </citation>
    <scope>NUCLEOTIDE SEQUENCE [LARGE SCALE GENOMIC DNA]</scope>
    <source>
        <strain evidence="2">CGMCC 1.12286</strain>
    </source>
</reference>
<comment type="caution">
    <text evidence="1">The sequence shown here is derived from an EMBL/GenBank/DDBJ whole genome shotgun (WGS) entry which is preliminary data.</text>
</comment>
<organism evidence="1 2">
    <name type="scientific">Alicyclobacillus fodiniaquatilis</name>
    <dbReference type="NCBI Taxonomy" id="1661150"/>
    <lineage>
        <taxon>Bacteria</taxon>
        <taxon>Bacillati</taxon>
        <taxon>Bacillota</taxon>
        <taxon>Bacilli</taxon>
        <taxon>Bacillales</taxon>
        <taxon>Alicyclobacillaceae</taxon>
        <taxon>Alicyclobacillus</taxon>
    </lineage>
</organism>
<gene>
    <name evidence="1" type="ORF">ACFSB2_18020</name>
</gene>
<name>A0ABW4JM03_9BACL</name>
<proteinExistence type="predicted"/>
<dbReference type="EMBL" id="JBHUCX010000073">
    <property type="protein sequence ID" value="MFD1676593.1"/>
    <property type="molecule type" value="Genomic_DNA"/>
</dbReference>
<dbReference type="Proteomes" id="UP001597079">
    <property type="component" value="Unassembled WGS sequence"/>
</dbReference>
<evidence type="ECO:0000313" key="2">
    <source>
        <dbReference type="Proteomes" id="UP001597079"/>
    </source>
</evidence>
<dbReference type="RefSeq" id="WP_377944499.1">
    <property type="nucleotide sequence ID" value="NZ_JBHUCX010000073.1"/>
</dbReference>